<dbReference type="SUPFAM" id="SSF116726">
    <property type="entry name" value="TrkA C-terminal domain-like"/>
    <property type="match status" value="1"/>
</dbReference>
<dbReference type="Pfam" id="PF02080">
    <property type="entry name" value="TrkA_C"/>
    <property type="match status" value="1"/>
</dbReference>
<dbReference type="STRING" id="1236971.JCM9152_2498"/>
<accession>W4QG40</accession>
<dbReference type="PROSITE" id="PS51202">
    <property type="entry name" value="RCK_C"/>
    <property type="match status" value="1"/>
</dbReference>
<gene>
    <name evidence="2" type="ORF">JCM9152_2498</name>
</gene>
<dbReference type="GO" id="GO:0006813">
    <property type="term" value="P:potassium ion transport"/>
    <property type="evidence" value="ECO:0007669"/>
    <property type="project" value="InterPro"/>
</dbReference>
<reference evidence="2" key="1">
    <citation type="journal article" date="2014" name="Genome Announc.">
        <title>Draft Genome Sequences of Three Alkaliphilic Bacillus Strains, Bacillus wakoensis JCM 9140T, Bacillus akibai JCM 9157T, and Bacillus hemicellulosilyticus JCM 9152T.</title>
        <authorList>
            <person name="Yuki M."/>
            <person name="Oshima K."/>
            <person name="Suda W."/>
            <person name="Oshida Y."/>
            <person name="Kitamura K."/>
            <person name="Iida T."/>
            <person name="Hattori M."/>
            <person name="Ohkuma M."/>
        </authorList>
    </citation>
    <scope>NUCLEOTIDE SEQUENCE [LARGE SCALE GENOMIC DNA]</scope>
    <source>
        <strain evidence="2">JCM 9152</strain>
    </source>
</reference>
<dbReference type="EMBL" id="BAUU01000016">
    <property type="protein sequence ID" value="GAE31060.1"/>
    <property type="molecule type" value="Genomic_DNA"/>
</dbReference>
<comment type="caution">
    <text evidence="2">The sequence shown here is derived from an EMBL/GenBank/DDBJ whole genome shotgun (WGS) entry which is preliminary data.</text>
</comment>
<proteinExistence type="predicted"/>
<dbReference type="InterPro" id="IPR036721">
    <property type="entry name" value="RCK_C_sf"/>
</dbReference>
<name>W4QG40_9BACI</name>
<evidence type="ECO:0000313" key="3">
    <source>
        <dbReference type="Proteomes" id="UP000018895"/>
    </source>
</evidence>
<dbReference type="OrthoDB" id="67547at2"/>
<dbReference type="InterPro" id="IPR058776">
    <property type="entry name" value="KhtT-like_N"/>
</dbReference>
<dbReference type="AlphaFoldDB" id="W4QG40"/>
<dbReference type="RefSeq" id="WP_035344418.1">
    <property type="nucleotide sequence ID" value="NZ_BAUU01000016.1"/>
</dbReference>
<dbReference type="InterPro" id="IPR006037">
    <property type="entry name" value="RCK_C"/>
</dbReference>
<dbReference type="Gene3D" id="3.30.70.1450">
    <property type="entry name" value="Regulator of K+ conductance, C-terminal domain"/>
    <property type="match status" value="1"/>
</dbReference>
<evidence type="ECO:0000259" key="1">
    <source>
        <dbReference type="PROSITE" id="PS51202"/>
    </source>
</evidence>
<feature type="domain" description="RCK C-terminal" evidence="1">
    <location>
        <begin position="79"/>
        <end position="163"/>
    </location>
</feature>
<protein>
    <submittedName>
        <fullName evidence="2">TrkA domain protein</fullName>
    </submittedName>
</protein>
<dbReference type="GO" id="GO:0008324">
    <property type="term" value="F:monoatomic cation transmembrane transporter activity"/>
    <property type="evidence" value="ECO:0007669"/>
    <property type="project" value="InterPro"/>
</dbReference>
<sequence>MEMNISNLPGVGKKITFINGDDQMMAIIVHYTGKRELYFFEHRDDDEAIFTFNLSSEETKQIGAQLLGATFNPLESDKLEKLKMARKDVIVEWIDIPKKSKVVGMMFYEVKKLVPQGGAIIGIFKGDDFIVDLAEDDQIERGDTIMLVGKKDAVDEFELICEGKGQ</sequence>
<evidence type="ECO:0000313" key="2">
    <source>
        <dbReference type="EMBL" id="GAE31060.1"/>
    </source>
</evidence>
<dbReference type="Pfam" id="PF25991">
    <property type="entry name" value="KhtT_N"/>
    <property type="match status" value="1"/>
</dbReference>
<dbReference type="Proteomes" id="UP000018895">
    <property type="component" value="Unassembled WGS sequence"/>
</dbReference>
<organism evidence="2 3">
    <name type="scientific">Halalkalibacter hemicellulosilyticusJCM 9152</name>
    <dbReference type="NCBI Taxonomy" id="1236971"/>
    <lineage>
        <taxon>Bacteria</taxon>
        <taxon>Bacillati</taxon>
        <taxon>Bacillota</taxon>
        <taxon>Bacilli</taxon>
        <taxon>Bacillales</taxon>
        <taxon>Bacillaceae</taxon>
        <taxon>Halalkalibacter</taxon>
    </lineage>
</organism>
<keyword evidence="3" id="KW-1185">Reference proteome</keyword>